<feature type="transmembrane region" description="Helical" evidence="14">
    <location>
        <begin position="75"/>
        <end position="93"/>
    </location>
</feature>
<protein>
    <recommendedName>
        <fullName evidence="4 14">Undecaprenyl-diphosphatase</fullName>
        <ecNumber evidence="3 14">3.6.1.27</ecNumber>
    </recommendedName>
    <alternativeName>
        <fullName evidence="12 14">Bacitracin resistance protein</fullName>
    </alternativeName>
    <alternativeName>
        <fullName evidence="11 14">Undecaprenyl pyrophosphate phosphatase</fullName>
    </alternativeName>
</protein>
<dbReference type="PANTHER" id="PTHR30622">
    <property type="entry name" value="UNDECAPRENYL-DIPHOSPHATASE"/>
    <property type="match status" value="1"/>
</dbReference>
<feature type="transmembrane region" description="Helical" evidence="14">
    <location>
        <begin position="237"/>
        <end position="255"/>
    </location>
</feature>
<keyword evidence="14" id="KW-0961">Cell wall biogenesis/degradation</keyword>
<evidence type="ECO:0000256" key="1">
    <source>
        <dbReference type="ARBA" id="ARBA00004651"/>
    </source>
</evidence>
<evidence type="ECO:0000256" key="4">
    <source>
        <dbReference type="ARBA" id="ARBA00021581"/>
    </source>
</evidence>
<accession>A0A1F5ZKU2</accession>
<dbReference type="EC" id="3.6.1.27" evidence="3 14"/>
<comment type="function">
    <text evidence="14">Catalyzes the dephosphorylation of undecaprenyl diphosphate (UPP). Confers resistance to bacitracin.</text>
</comment>
<comment type="subcellular location">
    <subcellularLocation>
        <location evidence="1 14">Cell membrane</location>
        <topology evidence="1 14">Multi-pass membrane protein</topology>
    </subcellularLocation>
</comment>
<evidence type="ECO:0000256" key="2">
    <source>
        <dbReference type="ARBA" id="ARBA00010621"/>
    </source>
</evidence>
<sequence>MSYLEVLILSLIEGLTEFLPISSTGHLILATKLLSLEPTEFVKSFEIIIQFGAILAVVFLYRNKLLASKILWQKLAISFVPTMIVGLVLYKIIKDIFLANPLVTVLSLIFGGVFLIIFEKIYKSPKGQILSPEKLTVKQAVIIGIGQSLSVIPGVSRAASTIISGMIVGLDRRNAVEYSFFLAIPTMLAATGFDLIKTRFQFTVSEYSLLILGLILSFFSALAVIKFFVSFIKNHDLTYFGIYRIIVALAFWIIVL</sequence>
<comment type="similarity">
    <text evidence="2 14">Belongs to the UppP family.</text>
</comment>
<comment type="caution">
    <text evidence="15">The sequence shown here is derived from an EMBL/GenBank/DDBJ whole genome shotgun (WGS) entry which is preliminary data.</text>
</comment>
<feature type="transmembrane region" description="Helical" evidence="14">
    <location>
        <begin position="178"/>
        <end position="196"/>
    </location>
</feature>
<comment type="miscellaneous">
    <text evidence="14">Bacitracin is thought to be involved in the inhibition of peptidoglycan synthesis by sequestering undecaprenyl diphosphate, thereby reducing the pool of lipid carrier available.</text>
</comment>
<dbReference type="GO" id="GO:0046677">
    <property type="term" value="P:response to antibiotic"/>
    <property type="evidence" value="ECO:0007669"/>
    <property type="project" value="UniProtKB-UniRule"/>
</dbReference>
<evidence type="ECO:0000256" key="8">
    <source>
        <dbReference type="ARBA" id="ARBA00022989"/>
    </source>
</evidence>
<evidence type="ECO:0000256" key="14">
    <source>
        <dbReference type="HAMAP-Rule" id="MF_01006"/>
    </source>
</evidence>
<dbReference type="GO" id="GO:0008360">
    <property type="term" value="P:regulation of cell shape"/>
    <property type="evidence" value="ECO:0007669"/>
    <property type="project" value="UniProtKB-KW"/>
</dbReference>
<keyword evidence="5 14" id="KW-1003">Cell membrane</keyword>
<evidence type="ECO:0000256" key="12">
    <source>
        <dbReference type="ARBA" id="ARBA00032932"/>
    </source>
</evidence>
<evidence type="ECO:0000256" key="13">
    <source>
        <dbReference type="ARBA" id="ARBA00047594"/>
    </source>
</evidence>
<dbReference type="GO" id="GO:0009252">
    <property type="term" value="P:peptidoglycan biosynthetic process"/>
    <property type="evidence" value="ECO:0007669"/>
    <property type="project" value="UniProtKB-KW"/>
</dbReference>
<evidence type="ECO:0000256" key="3">
    <source>
        <dbReference type="ARBA" id="ARBA00012374"/>
    </source>
</evidence>
<dbReference type="EMBL" id="MFJE01000068">
    <property type="protein sequence ID" value="OGG12934.1"/>
    <property type="molecule type" value="Genomic_DNA"/>
</dbReference>
<dbReference type="STRING" id="1798375.A2773_01865"/>
<organism evidence="15 16">
    <name type="scientific">Candidatus Gottesmanbacteria bacterium RIFCSPHIGHO2_01_FULL_39_10</name>
    <dbReference type="NCBI Taxonomy" id="1798375"/>
    <lineage>
        <taxon>Bacteria</taxon>
        <taxon>Candidatus Gottesmaniibacteriota</taxon>
    </lineage>
</organism>
<keyword evidence="14" id="KW-0133">Cell shape</keyword>
<dbReference type="HAMAP" id="MF_01006">
    <property type="entry name" value="Undec_diphosphatase"/>
    <property type="match status" value="1"/>
</dbReference>
<dbReference type="Proteomes" id="UP000177383">
    <property type="component" value="Unassembled WGS sequence"/>
</dbReference>
<dbReference type="GO" id="GO:0050380">
    <property type="term" value="F:undecaprenyl-diphosphatase activity"/>
    <property type="evidence" value="ECO:0007669"/>
    <property type="project" value="UniProtKB-UniRule"/>
</dbReference>
<proteinExistence type="inferred from homology"/>
<keyword evidence="10 14" id="KW-0046">Antibiotic resistance</keyword>
<reference evidence="15 16" key="1">
    <citation type="journal article" date="2016" name="Nat. Commun.">
        <title>Thousands of microbial genomes shed light on interconnected biogeochemical processes in an aquifer system.</title>
        <authorList>
            <person name="Anantharaman K."/>
            <person name="Brown C.T."/>
            <person name="Hug L.A."/>
            <person name="Sharon I."/>
            <person name="Castelle C.J."/>
            <person name="Probst A.J."/>
            <person name="Thomas B.C."/>
            <person name="Singh A."/>
            <person name="Wilkins M.J."/>
            <person name="Karaoz U."/>
            <person name="Brodie E.L."/>
            <person name="Williams K.H."/>
            <person name="Hubbard S.S."/>
            <person name="Banfield J.F."/>
        </authorList>
    </citation>
    <scope>NUCLEOTIDE SEQUENCE [LARGE SCALE GENOMIC DNA]</scope>
</reference>
<evidence type="ECO:0000256" key="10">
    <source>
        <dbReference type="ARBA" id="ARBA00023251"/>
    </source>
</evidence>
<keyword evidence="6 14" id="KW-0812">Transmembrane</keyword>
<comment type="catalytic activity">
    <reaction evidence="13 14">
        <text>di-trans,octa-cis-undecaprenyl diphosphate + H2O = di-trans,octa-cis-undecaprenyl phosphate + phosphate + H(+)</text>
        <dbReference type="Rhea" id="RHEA:28094"/>
        <dbReference type="ChEBI" id="CHEBI:15377"/>
        <dbReference type="ChEBI" id="CHEBI:15378"/>
        <dbReference type="ChEBI" id="CHEBI:43474"/>
        <dbReference type="ChEBI" id="CHEBI:58405"/>
        <dbReference type="ChEBI" id="CHEBI:60392"/>
        <dbReference type="EC" id="3.6.1.27"/>
    </reaction>
</comment>
<feature type="transmembrane region" description="Helical" evidence="14">
    <location>
        <begin position="41"/>
        <end position="63"/>
    </location>
</feature>
<dbReference type="Pfam" id="PF02673">
    <property type="entry name" value="BacA"/>
    <property type="match status" value="1"/>
</dbReference>
<feature type="transmembrane region" description="Helical" evidence="14">
    <location>
        <begin position="99"/>
        <end position="118"/>
    </location>
</feature>
<gene>
    <name evidence="14" type="primary">uppP</name>
    <name evidence="15" type="ORF">A2773_01865</name>
</gene>
<evidence type="ECO:0000256" key="7">
    <source>
        <dbReference type="ARBA" id="ARBA00022801"/>
    </source>
</evidence>
<dbReference type="InterPro" id="IPR003824">
    <property type="entry name" value="UppP"/>
</dbReference>
<keyword evidence="14" id="KW-0573">Peptidoglycan synthesis</keyword>
<evidence type="ECO:0000256" key="6">
    <source>
        <dbReference type="ARBA" id="ARBA00022692"/>
    </source>
</evidence>
<dbReference type="GO" id="GO:0071555">
    <property type="term" value="P:cell wall organization"/>
    <property type="evidence" value="ECO:0007669"/>
    <property type="project" value="UniProtKB-KW"/>
</dbReference>
<evidence type="ECO:0000256" key="11">
    <source>
        <dbReference type="ARBA" id="ARBA00032707"/>
    </source>
</evidence>
<feature type="transmembrane region" description="Helical" evidence="14">
    <location>
        <begin position="208"/>
        <end position="231"/>
    </location>
</feature>
<keyword evidence="9 14" id="KW-0472">Membrane</keyword>
<evidence type="ECO:0000256" key="5">
    <source>
        <dbReference type="ARBA" id="ARBA00022475"/>
    </source>
</evidence>
<name>A0A1F5ZKU2_9BACT</name>
<dbReference type="AlphaFoldDB" id="A0A1F5ZKU2"/>
<evidence type="ECO:0000256" key="9">
    <source>
        <dbReference type="ARBA" id="ARBA00023136"/>
    </source>
</evidence>
<evidence type="ECO:0000313" key="15">
    <source>
        <dbReference type="EMBL" id="OGG12934.1"/>
    </source>
</evidence>
<dbReference type="PANTHER" id="PTHR30622:SF3">
    <property type="entry name" value="UNDECAPRENYL-DIPHOSPHATASE"/>
    <property type="match status" value="1"/>
</dbReference>
<dbReference type="GO" id="GO:0005886">
    <property type="term" value="C:plasma membrane"/>
    <property type="evidence" value="ECO:0007669"/>
    <property type="project" value="UniProtKB-SubCell"/>
</dbReference>
<evidence type="ECO:0000313" key="16">
    <source>
        <dbReference type="Proteomes" id="UP000177383"/>
    </source>
</evidence>
<keyword evidence="8 14" id="KW-1133">Transmembrane helix</keyword>
<keyword evidence="7 14" id="KW-0378">Hydrolase</keyword>